<feature type="domain" description="Thioredoxin" evidence="2">
    <location>
        <begin position="16"/>
        <end position="244"/>
    </location>
</feature>
<dbReference type="InterPro" id="IPR051470">
    <property type="entry name" value="Thiol:disulfide_interchange"/>
</dbReference>
<feature type="signal peptide" evidence="1">
    <location>
        <begin position="1"/>
        <end position="22"/>
    </location>
</feature>
<dbReference type="SUPFAM" id="SSF52833">
    <property type="entry name" value="Thioredoxin-like"/>
    <property type="match status" value="1"/>
</dbReference>
<dbReference type="Pfam" id="PF01323">
    <property type="entry name" value="DSBA"/>
    <property type="match status" value="1"/>
</dbReference>
<keyword evidence="1" id="KW-0732">Signal</keyword>
<sequence length="247" mass="27301">MKKFILVFFLAVWMTVPLDVSTADESAPTSEDSLGEAIRSYLLENPAVMAEVFENTQKYLIAEDEKRQSEMLKKNSDALYNDKRDFSIGSPDAPITIVEFFDYNCGYCKRAFPDIMKLTQKNPDVRVVFKEFPILGPASEQAARVALASKNEGKYFALHQGLLNARGSVSGAALSSLIEKHGLDADEIVMRGKNKDIDAHIMDVRNLAQSLGVSGTPAFIIDNQLFSGALSYDDMQSLIDEIRGSSN</sequence>
<gene>
    <name evidence="3" type="ORF">DBW69_01220</name>
</gene>
<dbReference type="GO" id="GO:0016491">
    <property type="term" value="F:oxidoreductase activity"/>
    <property type="evidence" value="ECO:0007669"/>
    <property type="project" value="InterPro"/>
</dbReference>
<name>A0A368E3L9_9PROT</name>
<dbReference type="EMBL" id="QOQF01000003">
    <property type="protein sequence ID" value="RCL78045.1"/>
    <property type="molecule type" value="Genomic_DNA"/>
</dbReference>
<proteinExistence type="predicted"/>
<dbReference type="PANTHER" id="PTHR35272">
    <property type="entry name" value="THIOL:DISULFIDE INTERCHANGE PROTEIN DSBC-RELATED"/>
    <property type="match status" value="1"/>
</dbReference>
<comment type="caution">
    <text evidence="3">The sequence shown here is derived from an EMBL/GenBank/DDBJ whole genome shotgun (WGS) entry which is preliminary data.</text>
</comment>
<evidence type="ECO:0000313" key="4">
    <source>
        <dbReference type="Proteomes" id="UP000252132"/>
    </source>
</evidence>
<evidence type="ECO:0000313" key="3">
    <source>
        <dbReference type="EMBL" id="RCL78045.1"/>
    </source>
</evidence>
<dbReference type="InterPro" id="IPR001853">
    <property type="entry name" value="DSBA-like_thioredoxin_dom"/>
</dbReference>
<organism evidence="3 4">
    <name type="scientific">PS1 clade bacterium</name>
    <dbReference type="NCBI Taxonomy" id="2175152"/>
    <lineage>
        <taxon>Bacteria</taxon>
        <taxon>Pseudomonadati</taxon>
        <taxon>Pseudomonadota</taxon>
        <taxon>Alphaproteobacteria</taxon>
        <taxon>PS1 clade</taxon>
    </lineage>
</organism>
<protein>
    <submittedName>
        <fullName evidence="3">DsbA family protein</fullName>
    </submittedName>
</protein>
<dbReference type="PROSITE" id="PS51352">
    <property type="entry name" value="THIOREDOXIN_2"/>
    <property type="match status" value="1"/>
</dbReference>
<dbReference type="CDD" id="cd03023">
    <property type="entry name" value="DsbA_Com1_like"/>
    <property type="match status" value="1"/>
</dbReference>
<dbReference type="Proteomes" id="UP000252132">
    <property type="component" value="Unassembled WGS sequence"/>
</dbReference>
<feature type="chain" id="PRO_5016719345" evidence="1">
    <location>
        <begin position="23"/>
        <end position="247"/>
    </location>
</feature>
<dbReference type="Gene3D" id="3.40.30.10">
    <property type="entry name" value="Glutaredoxin"/>
    <property type="match status" value="1"/>
</dbReference>
<accession>A0A368E3L9</accession>
<dbReference type="PANTHER" id="PTHR35272:SF3">
    <property type="entry name" value="THIOL:DISULFIDE INTERCHANGE PROTEIN DSBC"/>
    <property type="match status" value="1"/>
</dbReference>
<dbReference type="InterPro" id="IPR013766">
    <property type="entry name" value="Thioredoxin_domain"/>
</dbReference>
<dbReference type="InterPro" id="IPR036249">
    <property type="entry name" value="Thioredoxin-like_sf"/>
</dbReference>
<evidence type="ECO:0000256" key="1">
    <source>
        <dbReference type="SAM" id="SignalP"/>
    </source>
</evidence>
<dbReference type="AlphaFoldDB" id="A0A368E3L9"/>
<evidence type="ECO:0000259" key="2">
    <source>
        <dbReference type="PROSITE" id="PS51352"/>
    </source>
</evidence>
<reference evidence="3 4" key="1">
    <citation type="journal article" date="2018" name="Microbiome">
        <title>Fine metagenomic profile of the Mediterranean stratified and mixed water columns revealed by assembly and recruitment.</title>
        <authorList>
            <person name="Haro-Moreno J.M."/>
            <person name="Lopez-Perez M."/>
            <person name="De La Torre J.R."/>
            <person name="Picazo A."/>
            <person name="Camacho A."/>
            <person name="Rodriguez-Valera F."/>
        </authorList>
    </citation>
    <scope>NUCLEOTIDE SEQUENCE [LARGE SCALE GENOMIC DNA]</scope>
    <source>
        <strain evidence="3">MED-G55</strain>
    </source>
</reference>